<feature type="compositionally biased region" description="Pro residues" evidence="8">
    <location>
        <begin position="28"/>
        <end position="44"/>
    </location>
</feature>
<dbReference type="Gene3D" id="3.40.850.10">
    <property type="entry name" value="Kinesin motor domain"/>
    <property type="match status" value="1"/>
</dbReference>
<dbReference type="OrthoDB" id="2163585at2759"/>
<dbReference type="PROSITE" id="PS50067">
    <property type="entry name" value="KINESIN_MOTOR_2"/>
    <property type="match status" value="1"/>
</dbReference>
<feature type="coiled-coil region" evidence="7">
    <location>
        <begin position="2242"/>
        <end position="2432"/>
    </location>
</feature>
<comment type="subcellular location">
    <subcellularLocation>
        <location evidence="1">Cytoplasm</location>
    </subcellularLocation>
</comment>
<evidence type="ECO:0000256" key="1">
    <source>
        <dbReference type="ARBA" id="ARBA00004496"/>
    </source>
</evidence>
<dbReference type="Proteomes" id="UP000320333">
    <property type="component" value="Unassembled WGS sequence"/>
</dbReference>
<name>A0A507EP23_9FUNG</name>
<dbReference type="GO" id="GO:0007018">
    <property type="term" value="P:microtubule-based movement"/>
    <property type="evidence" value="ECO:0007669"/>
    <property type="project" value="InterPro"/>
</dbReference>
<dbReference type="GO" id="GO:0051231">
    <property type="term" value="P:spindle elongation"/>
    <property type="evidence" value="ECO:0007669"/>
    <property type="project" value="TreeGrafter"/>
</dbReference>
<dbReference type="PANTHER" id="PTHR47969">
    <property type="entry name" value="CHROMOSOME-ASSOCIATED KINESIN KIF4A-RELATED"/>
    <property type="match status" value="1"/>
</dbReference>
<evidence type="ECO:0000256" key="4">
    <source>
        <dbReference type="ARBA" id="ARBA00022840"/>
    </source>
</evidence>
<feature type="coiled-coil region" evidence="7">
    <location>
        <begin position="3804"/>
        <end position="3838"/>
    </location>
</feature>
<dbReference type="GO" id="GO:0005524">
    <property type="term" value="F:ATP binding"/>
    <property type="evidence" value="ECO:0007669"/>
    <property type="project" value="UniProtKB-KW"/>
</dbReference>
<keyword evidence="3" id="KW-0547">Nucleotide-binding</keyword>
<feature type="region of interest" description="Disordered" evidence="8">
    <location>
        <begin position="3577"/>
        <end position="3643"/>
    </location>
</feature>
<evidence type="ECO:0000256" key="6">
    <source>
        <dbReference type="PROSITE-ProRule" id="PRU00283"/>
    </source>
</evidence>
<evidence type="ECO:0000256" key="3">
    <source>
        <dbReference type="ARBA" id="ARBA00022741"/>
    </source>
</evidence>
<dbReference type="InterPro" id="IPR001752">
    <property type="entry name" value="Kinesin_motor_dom"/>
</dbReference>
<feature type="region of interest" description="Disordered" evidence="8">
    <location>
        <begin position="1056"/>
        <end position="1084"/>
    </location>
</feature>
<feature type="coiled-coil region" evidence="7">
    <location>
        <begin position="1373"/>
        <end position="1414"/>
    </location>
</feature>
<feature type="coiled-coil region" evidence="7">
    <location>
        <begin position="3689"/>
        <end position="3723"/>
    </location>
</feature>
<comment type="caution">
    <text evidence="6">Lacks conserved residue(s) required for the propagation of feature annotation.</text>
</comment>
<dbReference type="GO" id="GO:0008017">
    <property type="term" value="F:microtubule binding"/>
    <property type="evidence" value="ECO:0007669"/>
    <property type="project" value="InterPro"/>
</dbReference>
<dbReference type="InterPro" id="IPR027417">
    <property type="entry name" value="P-loop_NTPase"/>
</dbReference>
<evidence type="ECO:0000256" key="5">
    <source>
        <dbReference type="ARBA" id="ARBA00023054"/>
    </source>
</evidence>
<dbReference type="GO" id="GO:0003777">
    <property type="term" value="F:microtubule motor activity"/>
    <property type="evidence" value="ECO:0007669"/>
    <property type="project" value="InterPro"/>
</dbReference>
<keyword evidence="11" id="KW-1185">Reference proteome</keyword>
<feature type="domain" description="Kinesin motor" evidence="9">
    <location>
        <begin position="1"/>
        <end position="342"/>
    </location>
</feature>
<keyword evidence="4" id="KW-0067">ATP-binding</keyword>
<dbReference type="GO" id="GO:0005875">
    <property type="term" value="C:microtubule associated complex"/>
    <property type="evidence" value="ECO:0007669"/>
    <property type="project" value="TreeGrafter"/>
</dbReference>
<reference evidence="10 11" key="1">
    <citation type="journal article" date="2019" name="Sci. Rep.">
        <title>Comparative genomics of chytrid fungi reveal insights into the obligate biotrophic and pathogenic lifestyle of Synchytrium endobioticum.</title>
        <authorList>
            <person name="van de Vossenberg B.T.L.H."/>
            <person name="Warris S."/>
            <person name="Nguyen H.D.T."/>
            <person name="van Gent-Pelzer M.P.E."/>
            <person name="Joly D.L."/>
            <person name="van de Geest H.C."/>
            <person name="Bonants P.J.M."/>
            <person name="Smith D.S."/>
            <person name="Levesque C.A."/>
            <person name="van der Lee T.A.J."/>
        </authorList>
    </citation>
    <scope>NUCLEOTIDE SEQUENCE [LARGE SCALE GENOMIC DNA]</scope>
    <source>
        <strain evidence="10 11">CBS 675.73</strain>
    </source>
</reference>
<feature type="coiled-coil region" evidence="7">
    <location>
        <begin position="2518"/>
        <end position="2567"/>
    </location>
</feature>
<evidence type="ECO:0000313" key="10">
    <source>
        <dbReference type="EMBL" id="TPX65085.1"/>
    </source>
</evidence>
<dbReference type="InterPro" id="IPR027640">
    <property type="entry name" value="Kinesin-like_fam"/>
</dbReference>
<feature type="compositionally biased region" description="Low complexity" evidence="8">
    <location>
        <begin position="3615"/>
        <end position="3633"/>
    </location>
</feature>
<feature type="compositionally biased region" description="Low complexity" evidence="8">
    <location>
        <begin position="16"/>
        <end position="27"/>
    </location>
</feature>
<accession>A0A507EP23</accession>
<feature type="coiled-coil region" evidence="7">
    <location>
        <begin position="661"/>
        <end position="705"/>
    </location>
</feature>
<dbReference type="GO" id="GO:0007052">
    <property type="term" value="P:mitotic spindle organization"/>
    <property type="evidence" value="ECO:0007669"/>
    <property type="project" value="TreeGrafter"/>
</dbReference>
<dbReference type="EMBL" id="QEAP01000509">
    <property type="protein sequence ID" value="TPX65085.1"/>
    <property type="molecule type" value="Genomic_DNA"/>
</dbReference>
<feature type="compositionally biased region" description="Polar residues" evidence="8">
    <location>
        <begin position="473"/>
        <end position="492"/>
    </location>
</feature>
<feature type="coiled-coil region" evidence="7">
    <location>
        <begin position="3940"/>
        <end position="3981"/>
    </location>
</feature>
<feature type="coiled-coil region" evidence="7">
    <location>
        <begin position="2911"/>
        <end position="3016"/>
    </location>
</feature>
<gene>
    <name evidence="10" type="ORF">CcCBS67573_g08230</name>
</gene>
<evidence type="ECO:0000256" key="7">
    <source>
        <dbReference type="SAM" id="Coils"/>
    </source>
</evidence>
<evidence type="ECO:0000256" key="2">
    <source>
        <dbReference type="ARBA" id="ARBA00022490"/>
    </source>
</evidence>
<evidence type="ECO:0000256" key="8">
    <source>
        <dbReference type="SAM" id="MobiDB-lite"/>
    </source>
</evidence>
<feature type="compositionally biased region" description="Polar residues" evidence="8">
    <location>
        <begin position="555"/>
        <end position="569"/>
    </location>
</feature>
<keyword evidence="5 7" id="KW-0175">Coiled coil</keyword>
<dbReference type="InterPro" id="IPR036961">
    <property type="entry name" value="Kinesin_motor_dom_sf"/>
</dbReference>
<feature type="region of interest" description="Disordered" evidence="8">
    <location>
        <begin position="16"/>
        <end position="45"/>
    </location>
</feature>
<comment type="caution">
    <text evidence="10">The sequence shown here is derived from an EMBL/GenBank/DDBJ whole genome shotgun (WGS) entry which is preliminary data.</text>
</comment>
<feature type="coiled-coil region" evidence="7">
    <location>
        <begin position="2037"/>
        <end position="2209"/>
    </location>
</feature>
<keyword evidence="2" id="KW-0963">Cytoplasm</keyword>
<feature type="region of interest" description="Disordered" evidence="8">
    <location>
        <begin position="460"/>
        <end position="569"/>
    </location>
</feature>
<sequence>MQIVVCINPASTDAAASSASNLSNQPSQQPPGELPAPTQPPTPSPAVSLVDNRTIAVASSASLFTFDAVYDSAPASLYAESVWPLVRRFVDGSHVDVLCYGRTSISNKTATNYSVSADCVHRALADLFDSIHEYTIAHADLTPLFNVSVSLVEQLNEDLTDLISNNNVLVGNDQDIGFVGAEYPVVHDATDAIKILDAALRNRKSPTRSHLIYSIHLRQQHLETQPEPTILSSRLRFIHLADTKENIVSAVTTVNSGLLALRTLVSRAASADSVDYRLSKLTWALRDCFEGKSVETLKSDLGLRYRIPESSESLLISCVSPLEVDIKDTMRILKFSNRASKLNRLSVVNTENAQETELVSLRALVNRLKSENAILKSGVVEHDVILSEMEALRMDLEARDEDVLKLKAQCNFLNNELSVLKTETVRRVYSNATYAPGNHQHSQLHDFSDTESIASTATSISIAESESRLPRSKTPTNSGPVSHPSTKQSPRMQRSRSRAPSSTATSNFLTPAASPLPRIAADRRTSVSNTPPLPPATAPPSISRSSSQPVVSSTNLHPASTDANGSSLVDVQSRTIKRLGHELRAMTCVAQEFLTRVEELDGQVGFLRKEVFALEDTVARKGPTPAVTSGDGAALAQDSKEGLQDEIDYMKANERASLHKIEILTAKLEKVEKAYEGAEEYINGLEAELGRQEEVLLQIQELESQLQKAGEGESSSAQKIKSLEESVKECSSHIETITSLQNQMKAMKATYESASHSEAIDTVKLEQPRGIESAETDALVNALSRAETAEQKLAFIFADSDADIDFGVLDVASSADESRANGKEHGVVSDLMDRFGWASNTTLEDAKKKLSKAEAFNRRMRDDVEVLKARIKVLSKPNAARRSRSVSFRLPNEDASTQSEAQIIPLAEHARLLEEERLKGQEAHESLVAAANFLSISKASISSLKLELEDQKSLVELKTQDYETTREKLEKLKTASASALRRHCSDVMDLKQAQEAVEKELRYLDGAEDLDLTPLKDVKKANVATQSEEEIMLMHDHPELLRDEQYLWEQEYNRKKETTTREASQGTSTFGVAEAGTQSNSDMMPVSEHERILHAEREKIGSALAQSSNSSITTLEEQILRHRISSETNTREHNEQVQSLRVQLELLMSSSSAALERHCLEIQGLRESRPLVPVSKVTQDQSIEAVASRIDSTTQSESDVILLSEHEVILARERTERPLRSGLEASTQYDADLLNESQNLFAKERALPIAKPETKDAESHTDTEMTIDFRPKATPALMLNSSVQSEDDVMLLLEHQRILTEERSQSQKLRINMAAISSDLVECKANVSNLQEMLRTKNLELESAVHLQQVGTERIQSMQLQLEALVSASVSSLKQHCNEASDIEKARIDLEREVTEMKARCEDAVNRADILQSNFDKEKARRRNSGELTEELRNLWIKLDAEEDLGRKKSLEISRLEERVEEVLLDLAQSRETNARVPELEVLLRESNTKLSDSQTRIGILQSELDQVQATLHSMRTGSTRDGLSAPGASISDMDAMHMSEMISDRQRTVKDRVVSLQTELNNQEPLLGRRKSTLVHSTHDAEVQSDMDALQFASILKVHQSAVADLKAAKSESDQLESRNIELEKMVEDLEIQVLAQQDAARAHQKSFTLSNASLSRGLGLDDDEKLLLKAEVADLKARLKGLQELRSEVFNVASKHYTEDDMKKAMSRIDSLLLQIETMSAAYTAKVDVLNKELDVTRSSYEAAASELQNAKSEIIVLKNEVALARREIVTMKEEFATLDAAKVAVEKLHQAALLVTSDLERRLDAVNMHFEVLAQKLSDLGAAEAASLKSEISELEIRRAEISHALKQSEDIQRTDRIAFEASSMALTEELSAVNESLRNVKANLSTASVDRDDAKIKLAAALAKISEKDSDLSIMIADRDATNTKLAVALENLSGKEAMLAAEVVAHQTTSQTLVKEISEKVEMIKALEQKMVDLKKEHHDVVESKSRSIEMHKVSSTEAIKASEDLMQVECSKLEEAKSKLEMKLATINVTLSLITKQYQESLEECENLRNELAQANEEIDALDRELEEETAIADAESLKVQDIELRLQEEQRQHEALTTALLRMHEEVSSLGKGANDRYADLQQRFDQVQLQHEILLAEMESDHRKTQTLYRNSSNRVAELERKLQEEMMKQDVITKDMKAKNEELSAIQSSANARVQELERLLQEEVTKRDIVSRDVRAKDEELSSVQSVTSAQVQELEQQLQEEVMKRDAVARDARAKDEEFSAVLSATRTRVQELERQLQEEMINRDAATQDMKAKDEELLSVQSAANNRVQELERQLQDEVMKRDAVTRDMKAKDEELSAIQRATRTRMQELERLLQEEVAKRDAAARDVRAKDEALSSIQSAANTRVQELENMIQISEKQIAEMEGNLRSATSKANFLETQIFEFQDKADKEITSLQTKHRLECESHQATAAKLGELEARHRDLKEAHESELVSFSNVRSISRDVHLSAESKIKELELQSAETRDLHTAASANVVKLETQLAEMKKAHTIQLFDIKNELDTKCALLEAAVQRAEDAGSLLIKTRVELESIIANLRQECALEKSRQVASEKEVQKLLAESTDLASRLQQVHLQNETLSLKLVRAQQEMMESTSDLHATIGELSKKADERVSMESQQKSREIFTSSVRVQELESLLAASQAALQNIETRLVNLSTSYQVEKSNLEIELQNARNTNISNASRLAELEMQNRQMHELQSTAHQNQNELDAKHRIVLDELEVCKKALSESETSAASLKARLTETEKQHEILSEKFSRDVSHSQILQSVMADKARELEDRLALSLKQYEALIGKFQQDHESTVSGFAGRISETERTRSVLVLENASLEVKKEELLTLNQYNERIISDLRRELKTSQDQLYAAAEMEKKQSEQLRKLQSDINDLKLQHDTAINQMTSDYQRSRSLHTASSNQVQRLESTVEDLKGESDTAFMLLQSDHQSLISDHSILKQQARSLEQRLEAMQKHYETLLSKFDSDYELSQSISSSCVVKELETRLEHIQKHHDTVIAGMEKDHEEIMNQLIGRASESERTRATMAFSLSSLEKQCSEMSQHRLNSLEQISRHETEILSLRTVLDGKDKAMQLAEAQSQKRIQELEIRLESVLTQYDVSMKNLQHEHQATCSLLAETQNRLQQAEQLASSRSVSYASLPSQPIALPSTSRDIQSSSVDSFQSISNGQNSTAEMHSIRDVESISNEEANNLRLRLANVEQRHETFASILSDKLQTHASDTTETMESLKAALKEKYLALMDAVNNNNDLASRISKRESTISALESQLSQCQITISELKTRLQNNESDEAALRNLWIKLDKEEDLGRKKSLEITRLEERLEEVLGQLSGSRDSVARVPELENQLKSIAEAHKSTIELHTRSTDELSNWKARYDDECHRNRELEAALISHNQQNELLVERLQEKISQLSENANAQNDEQLNGLSSEIDALRSQIAVLLEENGHLKAQIESQGELHSRELSRIQSQWELQSRELSGQINSLKLDLDTTSGQLDAAVDQHLKATVMHGIEVGDYQSAISALKAELADAKDARKGLQPDSHGLQPDSQMIQDQHESRLNEMRSVPKGSAPVSSEVVSTTTVTTRSVDTFEPESTKMQQDPSIFSAFTDEHWYMLSQELLRKDHRIKELEEKLEMVASIPGVLEKWEKTFEEQETDLEILEQELSNVQLELVRMKEHYEKEITRMIEVHRREVMTVKETHVREVQREIPGGNDEASTLFDLQSHPGFEIIAVQFAQKNQKISELEGKLASLAAIPDVLKDWEEAFTAQETDIDELENELEAAHREIIRLQMAQAKAMDAEASRSLVDASREEARSRQPSAQSFASNTATLIQSPATVVYQGSVIPHFTSETFDIAFDEETGEYFLPEMTPDASRSTITQTVESKDYITILRTQVTRLERALSDSRSKILKLQSQISNLELANQDASLRVSRARADLLDANTAKSLLQARLDRIRRRTICGMVKASLKSG</sequence>
<dbReference type="SMART" id="SM00129">
    <property type="entry name" value="KISc"/>
    <property type="match status" value="1"/>
</dbReference>
<dbReference type="GO" id="GO:0005737">
    <property type="term" value="C:cytoplasm"/>
    <property type="evidence" value="ECO:0007669"/>
    <property type="project" value="UniProtKB-SubCell"/>
</dbReference>
<dbReference type="STRING" id="246404.A0A507EP23"/>
<evidence type="ECO:0000313" key="11">
    <source>
        <dbReference type="Proteomes" id="UP000320333"/>
    </source>
</evidence>
<feature type="compositionally biased region" description="Polar residues" evidence="8">
    <location>
        <begin position="1061"/>
        <end position="1082"/>
    </location>
</feature>
<dbReference type="SUPFAM" id="SSF52540">
    <property type="entry name" value="P-loop containing nucleoside triphosphate hydrolases"/>
    <property type="match status" value="1"/>
</dbReference>
<proteinExistence type="inferred from homology"/>
<feature type="coiled-coil region" evidence="7">
    <location>
        <begin position="3430"/>
        <end position="3497"/>
    </location>
</feature>
<feature type="compositionally biased region" description="Low complexity" evidence="8">
    <location>
        <begin position="539"/>
        <end position="554"/>
    </location>
</feature>
<comment type="similarity">
    <text evidence="6">Belongs to the TRAFAC class myosin-kinesin ATPase superfamily. Kinesin family.</text>
</comment>
<feature type="coiled-coil region" evidence="7">
    <location>
        <begin position="2678"/>
        <end position="2800"/>
    </location>
</feature>
<feature type="coiled-coil region" evidence="7">
    <location>
        <begin position="3312"/>
        <end position="3346"/>
    </location>
</feature>
<feature type="coiled-coil region" evidence="7">
    <location>
        <begin position="955"/>
        <end position="1010"/>
    </location>
</feature>
<organism evidence="10 11">
    <name type="scientific">Chytriomyces confervae</name>
    <dbReference type="NCBI Taxonomy" id="246404"/>
    <lineage>
        <taxon>Eukaryota</taxon>
        <taxon>Fungi</taxon>
        <taxon>Fungi incertae sedis</taxon>
        <taxon>Chytridiomycota</taxon>
        <taxon>Chytridiomycota incertae sedis</taxon>
        <taxon>Chytridiomycetes</taxon>
        <taxon>Chytridiales</taxon>
        <taxon>Chytriomycetaceae</taxon>
        <taxon>Chytriomyces</taxon>
    </lineage>
</organism>
<feature type="coiled-coil region" evidence="7">
    <location>
        <begin position="1736"/>
        <end position="1777"/>
    </location>
</feature>
<evidence type="ECO:0000259" key="9">
    <source>
        <dbReference type="PROSITE" id="PS50067"/>
    </source>
</evidence>
<protein>
    <recommendedName>
        <fullName evidence="9">Kinesin motor domain-containing protein</fullName>
    </recommendedName>
</protein>
<feature type="coiled-coil region" evidence="7">
    <location>
        <begin position="1600"/>
        <end position="1641"/>
    </location>
</feature>
<dbReference type="PANTHER" id="PTHR47969:SF15">
    <property type="entry name" value="CHROMOSOME-ASSOCIATED KINESIN KIF4A-RELATED"/>
    <property type="match status" value="1"/>
</dbReference>
<feature type="coiled-coil region" evidence="7">
    <location>
        <begin position="1962"/>
        <end position="1989"/>
    </location>
</feature>